<evidence type="ECO:0000313" key="5">
    <source>
        <dbReference type="EMBL" id="RHD97988.1"/>
    </source>
</evidence>
<organism evidence="5 6">
    <name type="scientific">Agathobacter rectalis</name>
    <dbReference type="NCBI Taxonomy" id="39491"/>
    <lineage>
        <taxon>Bacteria</taxon>
        <taxon>Bacillati</taxon>
        <taxon>Bacillota</taxon>
        <taxon>Clostridia</taxon>
        <taxon>Lachnospirales</taxon>
        <taxon>Lachnospiraceae</taxon>
        <taxon>Agathobacter</taxon>
    </lineage>
</organism>
<proteinExistence type="inferred from homology"/>
<dbReference type="Gene3D" id="3.90.79.10">
    <property type="entry name" value="Nucleoside Triphosphate Pyrophosphohydrolase"/>
    <property type="match status" value="1"/>
</dbReference>
<dbReference type="PRINTS" id="PR00502">
    <property type="entry name" value="NUDIXFAMILY"/>
</dbReference>
<dbReference type="InterPro" id="IPR000086">
    <property type="entry name" value="NUDIX_hydrolase_dom"/>
</dbReference>
<dbReference type="AlphaFoldDB" id="A0A414I252"/>
<dbReference type="PROSITE" id="PS51462">
    <property type="entry name" value="NUDIX"/>
    <property type="match status" value="1"/>
</dbReference>
<evidence type="ECO:0000256" key="2">
    <source>
        <dbReference type="ARBA" id="ARBA00022801"/>
    </source>
</evidence>
<dbReference type="CDD" id="cd04677">
    <property type="entry name" value="NUDIX_Hydrolase"/>
    <property type="match status" value="1"/>
</dbReference>
<comment type="caution">
    <text evidence="5">The sequence shown here is derived from an EMBL/GenBank/DDBJ whole genome shotgun (WGS) entry which is preliminary data.</text>
</comment>
<protein>
    <submittedName>
        <fullName evidence="5">NUDIX domain-containing protein</fullName>
    </submittedName>
</protein>
<dbReference type="InterPro" id="IPR020476">
    <property type="entry name" value="Nudix_hydrolase"/>
</dbReference>
<comment type="cofactor">
    <cofactor evidence="1">
        <name>Mg(2+)</name>
        <dbReference type="ChEBI" id="CHEBI:18420"/>
    </cofactor>
</comment>
<evidence type="ECO:0000313" key="6">
    <source>
        <dbReference type="Proteomes" id="UP000284835"/>
    </source>
</evidence>
<sequence>MSNYIMDLRKVVGHAPLLQAGASIIIENEDGQVLLGKRTDNHQWGYAGGSIELGETVEEAAKRELFEEMGLVADEMELFYINSGEETHYIYPNGDEVYNVEIIYICRKYHGTIKRQEEEVEEIHFFDVDEIPEDISDPIRPVLREYMKMRKNKQTLTL</sequence>
<keyword evidence="2 3" id="KW-0378">Hydrolase</keyword>
<comment type="similarity">
    <text evidence="3">Belongs to the Nudix hydrolase family.</text>
</comment>
<dbReference type="PANTHER" id="PTHR43046:SF2">
    <property type="entry name" value="8-OXO-DGTP DIPHOSPHATASE-RELATED"/>
    <property type="match status" value="1"/>
</dbReference>
<dbReference type="PROSITE" id="PS00893">
    <property type="entry name" value="NUDIX_BOX"/>
    <property type="match status" value="1"/>
</dbReference>
<evidence type="ECO:0000256" key="3">
    <source>
        <dbReference type="RuleBase" id="RU003476"/>
    </source>
</evidence>
<dbReference type="Proteomes" id="UP000284835">
    <property type="component" value="Unassembled WGS sequence"/>
</dbReference>
<feature type="domain" description="Nudix hydrolase" evidence="4">
    <location>
        <begin position="17"/>
        <end position="148"/>
    </location>
</feature>
<evidence type="ECO:0000256" key="1">
    <source>
        <dbReference type="ARBA" id="ARBA00001946"/>
    </source>
</evidence>
<dbReference type="PANTHER" id="PTHR43046">
    <property type="entry name" value="GDP-MANNOSE MANNOSYL HYDROLASE"/>
    <property type="match status" value="1"/>
</dbReference>
<dbReference type="InterPro" id="IPR020084">
    <property type="entry name" value="NUDIX_hydrolase_CS"/>
</dbReference>
<gene>
    <name evidence="5" type="ORF">DW775_00395</name>
</gene>
<reference evidence="5 6" key="1">
    <citation type="submission" date="2018-08" db="EMBL/GenBank/DDBJ databases">
        <title>A genome reference for cultivated species of the human gut microbiota.</title>
        <authorList>
            <person name="Zou Y."/>
            <person name="Xue W."/>
            <person name="Luo G."/>
        </authorList>
    </citation>
    <scope>NUCLEOTIDE SEQUENCE [LARGE SCALE GENOMIC DNA]</scope>
    <source>
        <strain evidence="5 6">AM30-13AC</strain>
    </source>
</reference>
<dbReference type="Pfam" id="PF00293">
    <property type="entry name" value="NUDIX"/>
    <property type="match status" value="1"/>
</dbReference>
<accession>A0A414I252</accession>
<dbReference type="GO" id="GO:0016787">
    <property type="term" value="F:hydrolase activity"/>
    <property type="evidence" value="ECO:0007669"/>
    <property type="project" value="UniProtKB-KW"/>
</dbReference>
<name>A0A414I252_9FIRM</name>
<dbReference type="EMBL" id="QSJS01000001">
    <property type="protein sequence ID" value="RHD97988.1"/>
    <property type="molecule type" value="Genomic_DNA"/>
</dbReference>
<dbReference type="SUPFAM" id="SSF55811">
    <property type="entry name" value="Nudix"/>
    <property type="match status" value="1"/>
</dbReference>
<dbReference type="RefSeq" id="WP_118083231.1">
    <property type="nucleotide sequence ID" value="NZ_QSJS01000001.1"/>
</dbReference>
<evidence type="ECO:0000259" key="4">
    <source>
        <dbReference type="PROSITE" id="PS51462"/>
    </source>
</evidence>
<dbReference type="InterPro" id="IPR015797">
    <property type="entry name" value="NUDIX_hydrolase-like_dom_sf"/>
</dbReference>